<evidence type="ECO:0000313" key="5">
    <source>
        <dbReference type="Proteomes" id="UP001055439"/>
    </source>
</evidence>
<accession>A0A9E7ENT2</accession>
<dbReference type="InterPro" id="IPR004871">
    <property type="entry name" value="RSE1/DDB1/CPSF1_C"/>
</dbReference>
<feature type="region of interest" description="Disordered" evidence="1">
    <location>
        <begin position="22"/>
        <end position="51"/>
    </location>
</feature>
<dbReference type="InterPro" id="IPR050358">
    <property type="entry name" value="RSE1/DDB1/CFT1"/>
</dbReference>
<proteinExistence type="predicted"/>
<reference evidence="4" key="1">
    <citation type="submission" date="2022-05" db="EMBL/GenBank/DDBJ databases">
        <title>The Musa troglodytarum L. genome provides insights into the mechanism of non-climacteric behaviour and enrichment of carotenoids.</title>
        <authorList>
            <person name="Wang J."/>
        </authorList>
    </citation>
    <scope>NUCLEOTIDE SEQUENCE</scope>
    <source>
        <tissue evidence="4">Leaf</tissue>
    </source>
</reference>
<dbReference type="InterPro" id="IPR058543">
    <property type="entry name" value="Beta-prop_RSE1/DDB1/CPSF1_2nd"/>
</dbReference>
<evidence type="ECO:0000313" key="4">
    <source>
        <dbReference type="EMBL" id="URD80122.1"/>
    </source>
</evidence>
<dbReference type="AlphaFoldDB" id="A0A9E7ENT2"/>
<evidence type="ECO:0000256" key="1">
    <source>
        <dbReference type="SAM" id="MobiDB-lite"/>
    </source>
</evidence>
<dbReference type="GO" id="GO:0005634">
    <property type="term" value="C:nucleus"/>
    <property type="evidence" value="ECO:0007669"/>
    <property type="project" value="InterPro"/>
</dbReference>
<dbReference type="Pfam" id="PF03178">
    <property type="entry name" value="CPSF_A"/>
    <property type="match status" value="1"/>
</dbReference>
<organism evidence="4 5">
    <name type="scientific">Musa troglodytarum</name>
    <name type="common">fe'i banana</name>
    <dbReference type="NCBI Taxonomy" id="320322"/>
    <lineage>
        <taxon>Eukaryota</taxon>
        <taxon>Viridiplantae</taxon>
        <taxon>Streptophyta</taxon>
        <taxon>Embryophyta</taxon>
        <taxon>Tracheophyta</taxon>
        <taxon>Spermatophyta</taxon>
        <taxon>Magnoliopsida</taxon>
        <taxon>Liliopsida</taxon>
        <taxon>Zingiberales</taxon>
        <taxon>Musaceae</taxon>
        <taxon>Musa</taxon>
    </lineage>
</organism>
<dbReference type="Proteomes" id="UP001055439">
    <property type="component" value="Chromosome 10"/>
</dbReference>
<dbReference type="OrthoDB" id="6109at2759"/>
<dbReference type="Gene3D" id="2.130.10.10">
    <property type="entry name" value="YVTN repeat-like/Quinoprotein amine dehydrogenase"/>
    <property type="match status" value="1"/>
</dbReference>
<feature type="domain" description="RSE1/DDB1/CPSF1 C-terminal" evidence="2">
    <location>
        <begin position="626"/>
        <end position="958"/>
    </location>
</feature>
<name>A0A9E7ENT2_9LILI</name>
<feature type="domain" description="RSE1/DDB1/CPSF1 second beta-propeller" evidence="3">
    <location>
        <begin position="236"/>
        <end position="597"/>
    </location>
</feature>
<keyword evidence="5" id="KW-1185">Reference proteome</keyword>
<dbReference type="GO" id="GO:0003676">
    <property type="term" value="F:nucleic acid binding"/>
    <property type="evidence" value="ECO:0007669"/>
    <property type="project" value="InterPro"/>
</dbReference>
<sequence>MSYAAFKMMHWPTGIEHCASGFITHSPSDSSPPQIPPAQAEDLDSSEWPTQRRVGPVPNLVVTAANVLEVYLVRIQEDDDRIPRPTGDQHGGGGTMDGLAGARLELVCHYRFLNGDSLDLDQNVADTEGDLHLAKRLRRTPSDALQEFASGEELSLYTTTPDSSETAQKFFSFIVRDSLINVGPLKDFSYGLRINADPNATGIAKQSNYELVCCSGHGKNGALCVLQQSIRPELITEVLETADDLGEVTETVDYYVQGNTIAAGNLFGRRRVVQIFARGARILDGSYMTQELTFGVHNSELISNSEAPVVASVSIADPYVLLKMTDGSIQLLVGDPSTCTVSVNVPAIFASSTELISACALYHDKGPEPWLRKTSTDAWLSTGIAEAVDGQDGLYNDQGDIYCLVCYESGTLEIFDVPNFKCVFSVDNFVSGKTHLFDKYAREPSRSSQDIKSKVTEEANGSVKKELPQDMKIVELAMQRWSGQYSRPFLFGILSDGTMLCYHAYLYEGLENTPKIEDAVSPHRSAEMGNVSASRLHNLRFIRVSLDMATREEASNVVSRPRITVFKNVGGYQGLFLSGSRPTWFMVVKPLSQVLSSLVDQDTVHLSDNDSVNLDDLQKIYTVDEFEIRILESGKSGGHWETRATIPMQTSENALTVRVVTLFNTTTRENESLLSVGTAYVQGEDVAARGRMLLYSFGKNTENSQNLVSEVYSKELKGAVSALASLQGHLLVASGPKITLHKWTGTELNGIAFYDAPLHVVSLNIVKNFVLLGDIHKSIYFLNWKEQGAQLSLLAKDFGSLDCYATEFLIDGSTLSLVVSDDDKNIQIFYYAPKTLESWKGQKLLPRAEFHAGTHVTKFLRLQMLSTSFDRTNPAPGSDKTNRFALLFSTLDGSIGCIAPLDELTFRRLQTLQRKLVDAVPHTCGLNPRSFRQFRSNGKAHRPGPDNMVDCELLSQYEMLPLGKQLEIAFQIGTTRSQILSNLNDLSLGTSFL</sequence>
<gene>
    <name evidence="4" type="ORF">MUK42_18677</name>
</gene>
<evidence type="ECO:0000259" key="3">
    <source>
        <dbReference type="Pfam" id="PF23726"/>
    </source>
</evidence>
<dbReference type="Pfam" id="PF23726">
    <property type="entry name" value="Beta-prop_RSE1_2nd"/>
    <property type="match status" value="1"/>
</dbReference>
<dbReference type="EMBL" id="CP097503">
    <property type="protein sequence ID" value="URD80122.1"/>
    <property type="molecule type" value="Genomic_DNA"/>
</dbReference>
<dbReference type="PANTHER" id="PTHR10644">
    <property type="entry name" value="DNA REPAIR/RNA PROCESSING CPSF FAMILY"/>
    <property type="match status" value="1"/>
</dbReference>
<dbReference type="InterPro" id="IPR015943">
    <property type="entry name" value="WD40/YVTN_repeat-like_dom_sf"/>
</dbReference>
<protein>
    <submittedName>
        <fullName evidence="4">Cleavage and polyadenylation specificity factor subunit</fullName>
    </submittedName>
</protein>
<evidence type="ECO:0000259" key="2">
    <source>
        <dbReference type="Pfam" id="PF03178"/>
    </source>
</evidence>